<evidence type="ECO:0000259" key="6">
    <source>
        <dbReference type="PROSITE" id="PS50949"/>
    </source>
</evidence>
<evidence type="ECO:0000256" key="2">
    <source>
        <dbReference type="ARBA" id="ARBA00022898"/>
    </source>
</evidence>
<evidence type="ECO:0000256" key="3">
    <source>
        <dbReference type="ARBA" id="ARBA00023015"/>
    </source>
</evidence>
<dbReference type="InterPro" id="IPR015421">
    <property type="entry name" value="PyrdxlP-dep_Trfase_major"/>
</dbReference>
<keyword evidence="8" id="KW-1185">Reference proteome</keyword>
<dbReference type="OrthoDB" id="9794015at2"/>
<dbReference type="GO" id="GO:0003677">
    <property type="term" value="F:DNA binding"/>
    <property type="evidence" value="ECO:0007669"/>
    <property type="project" value="UniProtKB-KW"/>
</dbReference>
<gene>
    <name evidence="7" type="ORF">So717_40540</name>
</gene>
<evidence type="ECO:0000256" key="1">
    <source>
        <dbReference type="ARBA" id="ARBA00005384"/>
    </source>
</evidence>
<name>A0A640VYX1_9RHOB</name>
<evidence type="ECO:0000313" key="7">
    <source>
        <dbReference type="EMBL" id="GFE52301.1"/>
    </source>
</evidence>
<comment type="similarity">
    <text evidence="1">In the C-terminal section; belongs to the class-I pyridoxal-phosphate-dependent aminotransferase family.</text>
</comment>
<dbReference type="GO" id="GO:0030170">
    <property type="term" value="F:pyridoxal phosphate binding"/>
    <property type="evidence" value="ECO:0007669"/>
    <property type="project" value="InterPro"/>
</dbReference>
<accession>A0A640VYX1</accession>
<dbReference type="RefSeq" id="WP_159980794.1">
    <property type="nucleotide sequence ID" value="NZ_BLIV01000011.1"/>
</dbReference>
<dbReference type="Gene3D" id="3.40.640.10">
    <property type="entry name" value="Type I PLP-dependent aspartate aminotransferase-like (Major domain)"/>
    <property type="match status" value="1"/>
</dbReference>
<dbReference type="PANTHER" id="PTHR46577:SF1">
    <property type="entry name" value="HTH-TYPE TRANSCRIPTIONAL REGULATORY PROTEIN GABR"/>
    <property type="match status" value="1"/>
</dbReference>
<evidence type="ECO:0000256" key="4">
    <source>
        <dbReference type="ARBA" id="ARBA00023125"/>
    </source>
</evidence>
<keyword evidence="3" id="KW-0805">Transcription regulation</keyword>
<dbReference type="InterPro" id="IPR000524">
    <property type="entry name" value="Tscrpt_reg_HTH_GntR"/>
</dbReference>
<sequence>MQNWPQRIKQSGRPRYLAIVDCIAQDMKDRVLLPGDQLPPQRQLADIIGANFTTVSRGYTEAINRGLIASHVGRGTFVLPQKTLSSSDERRALANDLTMNAPPEPTDPELLERMRAGLSAVSDDLVHLLRYQDPIGGSVDKEAASIWLSMRGLVPNLDRIAVTPGAHATMLAILTVLARPGDCVLCEEITYSGFKKICAQLGLKLVGLPMDEHGILPDALEAAIQRHAPRALYLNPTLHNPTTMIVPQDRRLEIAQVIKRHNLPLIEDDAYGFVLPDAPPPMAASAPELTWYIGGLAKCIGAGLRLAYSVAPNARSGFALENGIRATSVMSSPVSMALATRWVLDGTADQIRRFIRKETAQRQTIASEIITEAEFVSNPHAFNIWLRLPESVTCAALMANMSNHEIGITPESGFRTAEGEDRFVRICLGGRLPRETLPRTLSHLNNQIWQLSH</sequence>
<dbReference type="Gene3D" id="3.90.1150.10">
    <property type="entry name" value="Aspartate Aminotransferase, domain 1"/>
    <property type="match status" value="1"/>
</dbReference>
<dbReference type="InterPro" id="IPR015422">
    <property type="entry name" value="PyrdxlP-dep_Trfase_small"/>
</dbReference>
<dbReference type="CDD" id="cd00609">
    <property type="entry name" value="AAT_like"/>
    <property type="match status" value="1"/>
</dbReference>
<dbReference type="PROSITE" id="PS50949">
    <property type="entry name" value="HTH_GNTR"/>
    <property type="match status" value="1"/>
</dbReference>
<keyword evidence="4" id="KW-0238">DNA-binding</keyword>
<keyword evidence="2" id="KW-0663">Pyridoxal phosphate</keyword>
<dbReference type="AlphaFoldDB" id="A0A640VYX1"/>
<dbReference type="SUPFAM" id="SSF53383">
    <property type="entry name" value="PLP-dependent transferases"/>
    <property type="match status" value="1"/>
</dbReference>
<dbReference type="InterPro" id="IPR051446">
    <property type="entry name" value="HTH_trans_reg/aminotransferase"/>
</dbReference>
<dbReference type="GO" id="GO:0003700">
    <property type="term" value="F:DNA-binding transcription factor activity"/>
    <property type="evidence" value="ECO:0007669"/>
    <property type="project" value="InterPro"/>
</dbReference>
<evidence type="ECO:0000256" key="5">
    <source>
        <dbReference type="ARBA" id="ARBA00023163"/>
    </source>
</evidence>
<evidence type="ECO:0000313" key="8">
    <source>
        <dbReference type="Proteomes" id="UP000436522"/>
    </source>
</evidence>
<dbReference type="InterPro" id="IPR036390">
    <property type="entry name" value="WH_DNA-bd_sf"/>
</dbReference>
<dbReference type="Proteomes" id="UP000436522">
    <property type="component" value="Unassembled WGS sequence"/>
</dbReference>
<comment type="caution">
    <text evidence="7">The sequence shown here is derived from an EMBL/GenBank/DDBJ whole genome shotgun (WGS) entry which is preliminary data.</text>
</comment>
<dbReference type="CDD" id="cd07377">
    <property type="entry name" value="WHTH_GntR"/>
    <property type="match status" value="1"/>
</dbReference>
<organism evidence="7 8">
    <name type="scientific">Roseobacter cerasinus</name>
    <dbReference type="NCBI Taxonomy" id="2602289"/>
    <lineage>
        <taxon>Bacteria</taxon>
        <taxon>Pseudomonadati</taxon>
        <taxon>Pseudomonadota</taxon>
        <taxon>Alphaproteobacteria</taxon>
        <taxon>Rhodobacterales</taxon>
        <taxon>Roseobacteraceae</taxon>
        <taxon>Roseobacter</taxon>
    </lineage>
</organism>
<dbReference type="Pfam" id="PF00155">
    <property type="entry name" value="Aminotran_1_2"/>
    <property type="match status" value="1"/>
</dbReference>
<dbReference type="Gene3D" id="1.10.10.10">
    <property type="entry name" value="Winged helix-like DNA-binding domain superfamily/Winged helix DNA-binding domain"/>
    <property type="match status" value="1"/>
</dbReference>
<dbReference type="InterPro" id="IPR015424">
    <property type="entry name" value="PyrdxlP-dep_Trfase"/>
</dbReference>
<dbReference type="InterPro" id="IPR036388">
    <property type="entry name" value="WH-like_DNA-bd_sf"/>
</dbReference>
<dbReference type="PANTHER" id="PTHR46577">
    <property type="entry name" value="HTH-TYPE TRANSCRIPTIONAL REGULATORY PROTEIN GABR"/>
    <property type="match status" value="1"/>
</dbReference>
<dbReference type="SMART" id="SM00345">
    <property type="entry name" value="HTH_GNTR"/>
    <property type="match status" value="1"/>
</dbReference>
<dbReference type="SUPFAM" id="SSF46785">
    <property type="entry name" value="Winged helix' DNA-binding domain"/>
    <property type="match status" value="1"/>
</dbReference>
<keyword evidence="5" id="KW-0804">Transcription</keyword>
<reference evidence="7 8" key="1">
    <citation type="submission" date="2019-12" db="EMBL/GenBank/DDBJ databases">
        <title>Roseobacter cerasinus sp. nov., isolated from seawater around aquaculture.</title>
        <authorList>
            <person name="Muramatsu S."/>
            <person name="Takabe Y."/>
            <person name="Mori K."/>
            <person name="Takaichi S."/>
            <person name="Hanada S."/>
        </authorList>
    </citation>
    <scope>NUCLEOTIDE SEQUENCE [LARGE SCALE GENOMIC DNA]</scope>
    <source>
        <strain evidence="7 8">AI77</strain>
    </source>
</reference>
<feature type="domain" description="HTH gntR-type" evidence="6">
    <location>
        <begin position="13"/>
        <end position="81"/>
    </location>
</feature>
<dbReference type="Pfam" id="PF00392">
    <property type="entry name" value="GntR"/>
    <property type="match status" value="1"/>
</dbReference>
<proteinExistence type="inferred from homology"/>
<dbReference type="InterPro" id="IPR004839">
    <property type="entry name" value="Aminotransferase_I/II_large"/>
</dbReference>
<protein>
    <submittedName>
        <fullName evidence="7">Putative HTH-type transcriptional regulator</fullName>
    </submittedName>
</protein>
<dbReference type="EMBL" id="BLIV01000011">
    <property type="protein sequence ID" value="GFE52301.1"/>
    <property type="molecule type" value="Genomic_DNA"/>
</dbReference>